<evidence type="ECO:0008006" key="3">
    <source>
        <dbReference type="Google" id="ProtNLM"/>
    </source>
</evidence>
<gene>
    <name evidence="1" type="ORF">CNX65_10760</name>
</gene>
<protein>
    <recommendedName>
        <fullName evidence="3">DUF4262 domain-containing protein</fullName>
    </recommendedName>
</protein>
<dbReference type="KEGG" id="apre:CNX65_10760"/>
<proteinExistence type="predicted"/>
<dbReference type="Pfam" id="PF14081">
    <property type="entry name" value="DUF4262"/>
    <property type="match status" value="1"/>
</dbReference>
<name>A0A290Z430_9PSEU</name>
<keyword evidence="2" id="KW-1185">Reference proteome</keyword>
<reference evidence="1" key="1">
    <citation type="submission" date="2017-09" db="EMBL/GenBank/DDBJ databases">
        <title>Complete Genome Sequence of ansamitocin-producing Bacterium Actinosynnema pretiosum X47.</title>
        <authorList>
            <person name="Cao G."/>
            <person name="Zong G."/>
            <person name="Zhong C."/>
            <person name="Fu J."/>
        </authorList>
    </citation>
    <scope>NUCLEOTIDE SEQUENCE [LARGE SCALE GENOMIC DNA]</scope>
    <source>
        <strain evidence="1">X47</strain>
    </source>
</reference>
<organism evidence="1 2">
    <name type="scientific">Actinosynnema pretiosum</name>
    <dbReference type="NCBI Taxonomy" id="42197"/>
    <lineage>
        <taxon>Bacteria</taxon>
        <taxon>Bacillati</taxon>
        <taxon>Actinomycetota</taxon>
        <taxon>Actinomycetes</taxon>
        <taxon>Pseudonocardiales</taxon>
        <taxon>Pseudonocardiaceae</taxon>
        <taxon>Actinosynnema</taxon>
    </lineage>
</organism>
<accession>A0A290Z430</accession>
<dbReference type="EMBL" id="CP023445">
    <property type="protein sequence ID" value="ATE53713.1"/>
    <property type="molecule type" value="Genomic_DNA"/>
</dbReference>
<evidence type="ECO:0000313" key="1">
    <source>
        <dbReference type="EMBL" id="ATE53713.1"/>
    </source>
</evidence>
<dbReference type="InterPro" id="IPR025358">
    <property type="entry name" value="DUF4262"/>
</dbReference>
<sequence length="175" mass="19471">MHNGDVSTPALNPGEENLRRWLLEQAEVHGHAIINVPQDDEGAMYSFSVGAWRRFGVAEAVVVGLDHEYAEVLIRAYVDRASRGERFLPGKLYFDFLENAPVTFERVFRGFYPEFLGSAFLLYGSGDFAAVQILVPSGDGKWPWQRDAPPGFADWQLLLTESGRPESWAPGVSGP</sequence>
<evidence type="ECO:0000313" key="2">
    <source>
        <dbReference type="Proteomes" id="UP000218505"/>
    </source>
</evidence>
<dbReference type="AlphaFoldDB" id="A0A290Z430"/>
<dbReference type="Proteomes" id="UP000218505">
    <property type="component" value="Chromosome"/>
</dbReference>